<dbReference type="AlphaFoldDB" id="A0A0E9QX11"/>
<proteinExistence type="predicted"/>
<reference evidence="1" key="1">
    <citation type="submission" date="2014-11" db="EMBL/GenBank/DDBJ databases">
        <authorList>
            <person name="Amaro Gonzalez C."/>
        </authorList>
    </citation>
    <scope>NUCLEOTIDE SEQUENCE</scope>
</reference>
<evidence type="ECO:0000313" key="1">
    <source>
        <dbReference type="EMBL" id="JAH21369.1"/>
    </source>
</evidence>
<reference evidence="1" key="2">
    <citation type="journal article" date="2015" name="Fish Shellfish Immunol.">
        <title>Early steps in the European eel (Anguilla anguilla)-Vibrio vulnificus interaction in the gills: Role of the RtxA13 toxin.</title>
        <authorList>
            <person name="Callol A."/>
            <person name="Pajuelo D."/>
            <person name="Ebbesson L."/>
            <person name="Teles M."/>
            <person name="MacKenzie S."/>
            <person name="Amaro C."/>
        </authorList>
    </citation>
    <scope>NUCLEOTIDE SEQUENCE</scope>
</reference>
<sequence length="38" mass="4506">MQPTFKWAYGRIESNNRNIFCGRLHCVRILFGRFSSLS</sequence>
<accession>A0A0E9QX11</accession>
<protein>
    <submittedName>
        <fullName evidence="1">Uncharacterized protein</fullName>
    </submittedName>
</protein>
<organism evidence="1">
    <name type="scientific">Anguilla anguilla</name>
    <name type="common">European freshwater eel</name>
    <name type="synonym">Muraena anguilla</name>
    <dbReference type="NCBI Taxonomy" id="7936"/>
    <lineage>
        <taxon>Eukaryota</taxon>
        <taxon>Metazoa</taxon>
        <taxon>Chordata</taxon>
        <taxon>Craniata</taxon>
        <taxon>Vertebrata</taxon>
        <taxon>Euteleostomi</taxon>
        <taxon>Actinopterygii</taxon>
        <taxon>Neopterygii</taxon>
        <taxon>Teleostei</taxon>
        <taxon>Anguilliformes</taxon>
        <taxon>Anguillidae</taxon>
        <taxon>Anguilla</taxon>
    </lineage>
</organism>
<dbReference type="EMBL" id="GBXM01087208">
    <property type="protein sequence ID" value="JAH21369.1"/>
    <property type="molecule type" value="Transcribed_RNA"/>
</dbReference>
<name>A0A0E9QX11_ANGAN</name>